<feature type="compositionally biased region" description="Basic and acidic residues" evidence="1">
    <location>
        <begin position="83"/>
        <end position="96"/>
    </location>
</feature>
<feature type="region of interest" description="Disordered" evidence="1">
    <location>
        <begin position="246"/>
        <end position="310"/>
    </location>
</feature>
<dbReference type="EMBL" id="ML994633">
    <property type="protein sequence ID" value="KAF2185410.1"/>
    <property type="molecule type" value="Genomic_DNA"/>
</dbReference>
<organism evidence="2 3">
    <name type="scientific">Zopfia rhizophila CBS 207.26</name>
    <dbReference type="NCBI Taxonomy" id="1314779"/>
    <lineage>
        <taxon>Eukaryota</taxon>
        <taxon>Fungi</taxon>
        <taxon>Dikarya</taxon>
        <taxon>Ascomycota</taxon>
        <taxon>Pezizomycotina</taxon>
        <taxon>Dothideomycetes</taxon>
        <taxon>Dothideomycetes incertae sedis</taxon>
        <taxon>Zopfiaceae</taxon>
        <taxon>Zopfia</taxon>
    </lineage>
</organism>
<proteinExistence type="predicted"/>
<dbReference type="AlphaFoldDB" id="A0A6A6E5G2"/>
<protein>
    <submittedName>
        <fullName evidence="2">Uncharacterized protein</fullName>
    </submittedName>
</protein>
<sequence>MQENPRQGTKLVKRRPVPFPTRERPPSALLGDTVRQRPPWGPPAVPPLNTNETSGTSSTMPSNNPTFLGKEKKSKWRLSNPFHSKDKERKEAHDLTGDSAYGSSEANNSQSDVNSSGVPGFSSTEGRNSQRTLRPLRTTIQAPKMNVTPPTPPTRNRNAPSTHMSNNPPNVKNISKETRHDPNTGNVVPTTTTTTATTTTTTGPGGSTTVQMPVRDSRGASPQANVTNTGPTNFSYAARTPPTGVPRHVPAQQPVGHPQQHQAQQSGGHLQQHQAHHNVGYREPANGGYPAPLRAGQRPQQPQPLHKPSTLSNFKTAAAGIHGAGEPLRGTLNSTDDKRFVAPTSTVHAKNQQAINRGREEIETGAQRGTVIKTHKDPEEG</sequence>
<feature type="compositionally biased region" description="Polar residues" evidence="1">
    <location>
        <begin position="48"/>
        <end position="66"/>
    </location>
</feature>
<feature type="region of interest" description="Disordered" evidence="1">
    <location>
        <begin position="1"/>
        <end position="210"/>
    </location>
</feature>
<feature type="compositionally biased region" description="Low complexity" evidence="1">
    <location>
        <begin position="183"/>
        <end position="210"/>
    </location>
</feature>
<dbReference type="OrthoDB" id="4779541at2759"/>
<keyword evidence="3" id="KW-1185">Reference proteome</keyword>
<evidence type="ECO:0000313" key="3">
    <source>
        <dbReference type="Proteomes" id="UP000800200"/>
    </source>
</evidence>
<feature type="region of interest" description="Disordered" evidence="1">
    <location>
        <begin position="343"/>
        <end position="381"/>
    </location>
</feature>
<reference evidence="2" key="1">
    <citation type="journal article" date="2020" name="Stud. Mycol.">
        <title>101 Dothideomycetes genomes: a test case for predicting lifestyles and emergence of pathogens.</title>
        <authorList>
            <person name="Haridas S."/>
            <person name="Albert R."/>
            <person name="Binder M."/>
            <person name="Bloem J."/>
            <person name="Labutti K."/>
            <person name="Salamov A."/>
            <person name="Andreopoulos B."/>
            <person name="Baker S."/>
            <person name="Barry K."/>
            <person name="Bills G."/>
            <person name="Bluhm B."/>
            <person name="Cannon C."/>
            <person name="Castanera R."/>
            <person name="Culley D."/>
            <person name="Daum C."/>
            <person name="Ezra D."/>
            <person name="Gonzalez J."/>
            <person name="Henrissat B."/>
            <person name="Kuo A."/>
            <person name="Liang C."/>
            <person name="Lipzen A."/>
            <person name="Lutzoni F."/>
            <person name="Magnuson J."/>
            <person name="Mondo S."/>
            <person name="Nolan M."/>
            <person name="Ohm R."/>
            <person name="Pangilinan J."/>
            <person name="Park H.-J."/>
            <person name="Ramirez L."/>
            <person name="Alfaro M."/>
            <person name="Sun H."/>
            <person name="Tritt A."/>
            <person name="Yoshinaga Y."/>
            <person name="Zwiers L.-H."/>
            <person name="Turgeon B."/>
            <person name="Goodwin S."/>
            <person name="Spatafora J."/>
            <person name="Crous P."/>
            <person name="Grigoriev I."/>
        </authorList>
    </citation>
    <scope>NUCLEOTIDE SEQUENCE</scope>
    <source>
        <strain evidence="2">CBS 207.26</strain>
    </source>
</reference>
<evidence type="ECO:0000256" key="1">
    <source>
        <dbReference type="SAM" id="MobiDB-lite"/>
    </source>
</evidence>
<feature type="compositionally biased region" description="Polar residues" evidence="1">
    <location>
        <begin position="101"/>
        <end position="132"/>
    </location>
</feature>
<name>A0A6A6E5G2_9PEZI</name>
<evidence type="ECO:0000313" key="2">
    <source>
        <dbReference type="EMBL" id="KAF2185410.1"/>
    </source>
</evidence>
<feature type="compositionally biased region" description="Polar residues" evidence="1">
    <location>
        <begin position="155"/>
        <end position="173"/>
    </location>
</feature>
<dbReference type="Proteomes" id="UP000800200">
    <property type="component" value="Unassembled WGS sequence"/>
</dbReference>
<accession>A0A6A6E5G2</accession>
<feature type="compositionally biased region" description="Polar residues" evidence="1">
    <location>
        <begin position="259"/>
        <end position="273"/>
    </location>
</feature>
<feature type="compositionally biased region" description="Polar residues" evidence="1">
    <location>
        <begin position="343"/>
        <end position="355"/>
    </location>
</feature>
<gene>
    <name evidence="2" type="ORF">K469DRAFT_738861</name>
</gene>